<dbReference type="SUPFAM" id="SSF50249">
    <property type="entry name" value="Nucleic acid-binding proteins"/>
    <property type="match status" value="1"/>
</dbReference>
<evidence type="ECO:0000256" key="6">
    <source>
        <dbReference type="ARBA" id="ARBA00023204"/>
    </source>
</evidence>
<gene>
    <name evidence="8 10" type="primary">recO</name>
    <name evidence="10" type="ORF">ELLFYP107_00683</name>
</gene>
<dbReference type="PANTHER" id="PTHR33991">
    <property type="entry name" value="DNA REPAIR PROTEIN RECO"/>
    <property type="match status" value="1"/>
</dbReference>
<dbReference type="Pfam" id="PF02565">
    <property type="entry name" value="RecO_C"/>
    <property type="match status" value="1"/>
</dbReference>
<evidence type="ECO:0000256" key="7">
    <source>
        <dbReference type="ARBA" id="ARBA00033409"/>
    </source>
</evidence>
<evidence type="ECO:0000313" key="10">
    <source>
        <dbReference type="EMBL" id="VYU49978.1"/>
    </source>
</evidence>
<dbReference type="RefSeq" id="WP_157011103.1">
    <property type="nucleotide sequence ID" value="NZ_CACRTT010000032.1"/>
</dbReference>
<comment type="similarity">
    <text evidence="2 8">Belongs to the RecO family.</text>
</comment>
<dbReference type="PANTHER" id="PTHR33991:SF1">
    <property type="entry name" value="DNA REPAIR PROTEIN RECO"/>
    <property type="match status" value="1"/>
</dbReference>
<keyword evidence="5 8" id="KW-0233">DNA recombination</keyword>
<feature type="domain" description="DNA replication/recombination mediator RecO N-terminal" evidence="9">
    <location>
        <begin position="20"/>
        <end position="94"/>
    </location>
</feature>
<dbReference type="InterPro" id="IPR042242">
    <property type="entry name" value="RecO_C"/>
</dbReference>
<dbReference type="NCBIfam" id="TIGR00613">
    <property type="entry name" value="reco"/>
    <property type="match status" value="1"/>
</dbReference>
<proteinExistence type="inferred from homology"/>
<organism evidence="10">
    <name type="scientific">Eggerthella lenta</name>
    <name type="common">Eubacterium lentum</name>
    <dbReference type="NCBI Taxonomy" id="84112"/>
    <lineage>
        <taxon>Bacteria</taxon>
        <taxon>Bacillati</taxon>
        <taxon>Actinomycetota</taxon>
        <taxon>Coriobacteriia</taxon>
        <taxon>Eggerthellales</taxon>
        <taxon>Eggerthellaceae</taxon>
        <taxon>Eggerthella</taxon>
    </lineage>
</organism>
<sequence length="270" mass="29262">MDERQRHRQHLVARVSQPTYDARAIVLRKTKLGESDLILTLLAEDGSQMRAVAKGARKPASSFAARLELYSVVDLLVARGRSLDIVKEARLVESNERLRRDIEHAAGAAPMAELLDRVTQMGLENPRLFALTRTALSSLGRVDPAQVPAVCAAHLLKTLAFAGLRPSLDVCVSCGRDVEAVPESGLMALSYQEGGAVCAACRSSVETVLVPASTVAWCRALLSSTFAEIEILEADPSAAFSVLRFCQQWVSEHVGANLKSLNFLFTCGLF</sequence>
<keyword evidence="4 8" id="KW-0227">DNA damage</keyword>
<evidence type="ECO:0000256" key="3">
    <source>
        <dbReference type="ARBA" id="ARBA00021310"/>
    </source>
</evidence>
<evidence type="ECO:0000256" key="5">
    <source>
        <dbReference type="ARBA" id="ARBA00023172"/>
    </source>
</evidence>
<evidence type="ECO:0000256" key="4">
    <source>
        <dbReference type="ARBA" id="ARBA00022763"/>
    </source>
</evidence>
<evidence type="ECO:0000256" key="8">
    <source>
        <dbReference type="HAMAP-Rule" id="MF_00201"/>
    </source>
</evidence>
<dbReference type="InterPro" id="IPR037278">
    <property type="entry name" value="ARFGAP/RecO"/>
</dbReference>
<evidence type="ECO:0000256" key="1">
    <source>
        <dbReference type="ARBA" id="ARBA00003065"/>
    </source>
</evidence>
<dbReference type="InterPro" id="IPR022572">
    <property type="entry name" value="DNA_rep/recomb_RecO_N"/>
</dbReference>
<dbReference type="Gene3D" id="2.40.50.140">
    <property type="entry name" value="Nucleic acid-binding proteins"/>
    <property type="match status" value="1"/>
</dbReference>
<dbReference type="Pfam" id="PF11967">
    <property type="entry name" value="RecO_N"/>
    <property type="match status" value="1"/>
</dbReference>
<evidence type="ECO:0000256" key="2">
    <source>
        <dbReference type="ARBA" id="ARBA00007452"/>
    </source>
</evidence>
<dbReference type="AlphaFoldDB" id="A0A6N3FCY8"/>
<dbReference type="GO" id="GO:0006310">
    <property type="term" value="P:DNA recombination"/>
    <property type="evidence" value="ECO:0007669"/>
    <property type="project" value="UniProtKB-UniRule"/>
</dbReference>
<evidence type="ECO:0000259" key="9">
    <source>
        <dbReference type="Pfam" id="PF11967"/>
    </source>
</evidence>
<dbReference type="EMBL" id="CACRTT010000032">
    <property type="protein sequence ID" value="VYU49978.1"/>
    <property type="molecule type" value="Genomic_DNA"/>
</dbReference>
<name>A0A6N3FCY8_EGGLN</name>
<dbReference type="GO" id="GO:0043590">
    <property type="term" value="C:bacterial nucleoid"/>
    <property type="evidence" value="ECO:0007669"/>
    <property type="project" value="TreeGrafter"/>
</dbReference>
<dbReference type="InterPro" id="IPR003717">
    <property type="entry name" value="RecO"/>
</dbReference>
<dbReference type="Gene3D" id="1.20.1440.120">
    <property type="entry name" value="Recombination protein O, C-terminal domain"/>
    <property type="match status" value="1"/>
</dbReference>
<dbReference type="SUPFAM" id="SSF57863">
    <property type="entry name" value="ArfGap/RecO-like zinc finger"/>
    <property type="match status" value="1"/>
</dbReference>
<accession>A0A6N3FCY8</accession>
<protein>
    <recommendedName>
        <fullName evidence="3 8">DNA repair protein RecO</fullName>
    </recommendedName>
    <alternativeName>
        <fullName evidence="7 8">Recombination protein O</fullName>
    </alternativeName>
</protein>
<reference evidence="10" key="1">
    <citation type="submission" date="2019-11" db="EMBL/GenBank/DDBJ databases">
        <authorList>
            <person name="Feng L."/>
        </authorList>
    </citation>
    <scope>NUCLEOTIDE SEQUENCE</scope>
    <source>
        <strain evidence="10">ElentaLFYP107</strain>
    </source>
</reference>
<dbReference type="HAMAP" id="MF_00201">
    <property type="entry name" value="RecO"/>
    <property type="match status" value="1"/>
</dbReference>
<dbReference type="GO" id="GO:0006302">
    <property type="term" value="P:double-strand break repair"/>
    <property type="evidence" value="ECO:0007669"/>
    <property type="project" value="TreeGrafter"/>
</dbReference>
<keyword evidence="6 8" id="KW-0234">DNA repair</keyword>
<comment type="function">
    <text evidence="1 8">Involved in DNA repair and RecF pathway recombination.</text>
</comment>
<dbReference type="InterPro" id="IPR012340">
    <property type="entry name" value="NA-bd_OB-fold"/>
</dbReference>